<reference evidence="1" key="1">
    <citation type="journal article" date="2021" name="Genome Biol. Evol.">
        <title>A High-Quality Reference Genome for a Parasitic Bivalve with Doubly Uniparental Inheritance (Bivalvia: Unionida).</title>
        <authorList>
            <person name="Smith C.H."/>
        </authorList>
    </citation>
    <scope>NUCLEOTIDE SEQUENCE</scope>
    <source>
        <strain evidence="1">CHS0354</strain>
    </source>
</reference>
<dbReference type="AlphaFoldDB" id="A0AAE0T775"/>
<keyword evidence="2" id="KW-1185">Reference proteome</keyword>
<name>A0AAE0T775_9BIVA</name>
<comment type="caution">
    <text evidence="1">The sequence shown here is derived from an EMBL/GenBank/DDBJ whole genome shotgun (WGS) entry which is preliminary data.</text>
</comment>
<dbReference type="EMBL" id="JAEAOA010001159">
    <property type="protein sequence ID" value="KAK3604728.1"/>
    <property type="molecule type" value="Genomic_DNA"/>
</dbReference>
<sequence>MRTALIGLPVVADEMAILAANRKSGHEVMYRGLDTKRDKSVVFKIADLLENYAMNLVLPYSIYSIIRPPRAAYKTEVEWISSTDL</sequence>
<protein>
    <submittedName>
        <fullName evidence="1">Uncharacterized protein</fullName>
    </submittedName>
</protein>
<evidence type="ECO:0000313" key="1">
    <source>
        <dbReference type="EMBL" id="KAK3604728.1"/>
    </source>
</evidence>
<reference evidence="1" key="2">
    <citation type="journal article" date="2021" name="Genome Biol. Evol.">
        <title>Developing a high-quality reference genome for a parasitic bivalve with doubly uniparental inheritance (Bivalvia: Unionida).</title>
        <authorList>
            <person name="Smith C.H."/>
        </authorList>
    </citation>
    <scope>NUCLEOTIDE SEQUENCE</scope>
    <source>
        <strain evidence="1">CHS0354</strain>
        <tissue evidence="1">Mantle</tissue>
    </source>
</reference>
<gene>
    <name evidence="1" type="ORF">CHS0354_018968</name>
</gene>
<accession>A0AAE0T775</accession>
<reference evidence="1" key="3">
    <citation type="submission" date="2023-05" db="EMBL/GenBank/DDBJ databases">
        <authorList>
            <person name="Smith C.H."/>
        </authorList>
    </citation>
    <scope>NUCLEOTIDE SEQUENCE</scope>
    <source>
        <strain evidence="1">CHS0354</strain>
        <tissue evidence="1">Mantle</tissue>
    </source>
</reference>
<proteinExistence type="predicted"/>
<organism evidence="1 2">
    <name type="scientific">Potamilus streckersoni</name>
    <dbReference type="NCBI Taxonomy" id="2493646"/>
    <lineage>
        <taxon>Eukaryota</taxon>
        <taxon>Metazoa</taxon>
        <taxon>Spiralia</taxon>
        <taxon>Lophotrochozoa</taxon>
        <taxon>Mollusca</taxon>
        <taxon>Bivalvia</taxon>
        <taxon>Autobranchia</taxon>
        <taxon>Heteroconchia</taxon>
        <taxon>Palaeoheterodonta</taxon>
        <taxon>Unionida</taxon>
        <taxon>Unionoidea</taxon>
        <taxon>Unionidae</taxon>
        <taxon>Ambleminae</taxon>
        <taxon>Lampsilini</taxon>
        <taxon>Potamilus</taxon>
    </lineage>
</organism>
<dbReference type="Proteomes" id="UP001195483">
    <property type="component" value="Unassembled WGS sequence"/>
</dbReference>
<evidence type="ECO:0000313" key="2">
    <source>
        <dbReference type="Proteomes" id="UP001195483"/>
    </source>
</evidence>